<reference evidence="1 2" key="1">
    <citation type="submission" date="2018-06" db="EMBL/GenBank/DDBJ databases">
        <title>Genomic Encyclopedia of Type Strains, Phase III (KMG-III): the genomes of soil and plant-associated and newly described type strains.</title>
        <authorList>
            <person name="Whitman W."/>
        </authorList>
    </citation>
    <scope>NUCLEOTIDE SEQUENCE [LARGE SCALE GENOMIC DNA]</scope>
    <source>
        <strain evidence="1 2">CECT 7945</strain>
    </source>
</reference>
<dbReference type="RefSeq" id="WP_110476440.1">
    <property type="nucleotide sequence ID" value="NZ_BMWQ01000010.1"/>
</dbReference>
<dbReference type="Pfam" id="PF01042">
    <property type="entry name" value="Ribonuc_L-PSP"/>
    <property type="match status" value="1"/>
</dbReference>
<dbReference type="PANTHER" id="PTHR43857">
    <property type="entry name" value="BLR7761 PROTEIN"/>
    <property type="match status" value="1"/>
</dbReference>
<keyword evidence="2" id="KW-1185">Reference proteome</keyword>
<name>A0A2V4WTD0_9FLAO</name>
<dbReference type="OrthoDB" id="9799840at2"/>
<dbReference type="PANTHER" id="PTHR43857:SF1">
    <property type="entry name" value="YJGH FAMILY PROTEIN"/>
    <property type="match status" value="1"/>
</dbReference>
<dbReference type="Proteomes" id="UP000248054">
    <property type="component" value="Unassembled WGS sequence"/>
</dbReference>
<organism evidence="1 2">
    <name type="scientific">Winogradskyella epiphytica</name>
    <dbReference type="NCBI Taxonomy" id="262005"/>
    <lineage>
        <taxon>Bacteria</taxon>
        <taxon>Pseudomonadati</taxon>
        <taxon>Bacteroidota</taxon>
        <taxon>Flavobacteriia</taxon>
        <taxon>Flavobacteriales</taxon>
        <taxon>Flavobacteriaceae</taxon>
        <taxon>Winogradskyella</taxon>
    </lineage>
</organism>
<proteinExistence type="predicted"/>
<dbReference type="InterPro" id="IPR006175">
    <property type="entry name" value="YjgF/YER057c/UK114"/>
</dbReference>
<dbReference type="InterPro" id="IPR035959">
    <property type="entry name" value="RutC-like_sf"/>
</dbReference>
<evidence type="ECO:0000313" key="2">
    <source>
        <dbReference type="Proteomes" id="UP000248054"/>
    </source>
</evidence>
<dbReference type="EMBL" id="QJTD01000009">
    <property type="protein sequence ID" value="PYE79617.1"/>
    <property type="molecule type" value="Genomic_DNA"/>
</dbReference>
<dbReference type="SUPFAM" id="SSF55298">
    <property type="entry name" value="YjgF-like"/>
    <property type="match status" value="1"/>
</dbReference>
<evidence type="ECO:0000313" key="1">
    <source>
        <dbReference type="EMBL" id="PYE79617.1"/>
    </source>
</evidence>
<comment type="caution">
    <text evidence="1">The sequence shown here is derived from an EMBL/GenBank/DDBJ whole genome shotgun (WGS) entry which is preliminary data.</text>
</comment>
<sequence length="133" mass="14522">MVRKNISSGSQYEASIGFSRAVRIGKLISVSGTAPIAEDGKTAFPGDLYNQTKRCIDIMVKAIIEAGGKKEDIIRTRIYLKNVGEWGEAAKAHGEYFSKIRPACTFIGVKGLIDPEWLVETEADCVIKALEIS</sequence>
<dbReference type="Gene3D" id="3.30.1330.40">
    <property type="entry name" value="RutC-like"/>
    <property type="match status" value="1"/>
</dbReference>
<protein>
    <submittedName>
        <fullName evidence="1">Enamine deaminase RidA (YjgF/YER057c/UK114 family)</fullName>
    </submittedName>
</protein>
<gene>
    <name evidence="1" type="ORF">DFQ11_1092</name>
</gene>
<dbReference type="AlphaFoldDB" id="A0A2V4WTD0"/>
<dbReference type="CDD" id="cd06154">
    <property type="entry name" value="YjgF_YER057c_UK114_like_6"/>
    <property type="match status" value="1"/>
</dbReference>
<accession>A0A2V4WTD0</accession>